<dbReference type="Proteomes" id="UP000466864">
    <property type="component" value="Unassembled WGS sequence"/>
</dbReference>
<sequence>MKRMVIIAAICALLTAGGCGSHGVPVARVVTSSPDDGTQSYEMVYEDGKVKKTDKFTPEADTIYQADFTDFSGIIEDNKIAVTLVDTKLTDEDGNEIEPDENIIKFMQWIADNAEHNIYEADFIPLQEKYFALVKLDVNWWDPCVLYMYDTEEQKFSELYKWDHVNVEGVSLPD</sequence>
<comment type="caution">
    <text evidence="2">The sequence shown here is derived from an EMBL/GenBank/DDBJ whole genome shotgun (WGS) entry which is preliminary data.</text>
</comment>
<gene>
    <name evidence="2" type="ORF">FYJ60_10440</name>
</gene>
<organism evidence="2 3">
    <name type="scientific">Bilifractor porci</name>
    <dbReference type="NCBI Taxonomy" id="2606636"/>
    <lineage>
        <taxon>Bacteria</taxon>
        <taxon>Bacillati</taxon>
        <taxon>Bacillota</taxon>
        <taxon>Clostridia</taxon>
        <taxon>Lachnospirales</taxon>
        <taxon>Lachnospiraceae</taxon>
        <taxon>Bilifractor</taxon>
    </lineage>
</organism>
<dbReference type="PROSITE" id="PS51257">
    <property type="entry name" value="PROKAR_LIPOPROTEIN"/>
    <property type="match status" value="1"/>
</dbReference>
<proteinExistence type="predicted"/>
<reference evidence="2 3" key="1">
    <citation type="submission" date="2019-08" db="EMBL/GenBank/DDBJ databases">
        <title>In-depth cultivation of the pig gut microbiome towards novel bacterial diversity and tailored functional studies.</title>
        <authorList>
            <person name="Wylensek D."/>
            <person name="Hitch T.C.A."/>
            <person name="Clavel T."/>
        </authorList>
    </citation>
    <scope>NUCLEOTIDE SEQUENCE [LARGE SCALE GENOMIC DNA]</scope>
    <source>
        <strain evidence="2 3">Oil+RF-744-WCA-WT-13</strain>
    </source>
</reference>
<name>A0A7X2TNW5_9FIRM</name>
<evidence type="ECO:0000256" key="1">
    <source>
        <dbReference type="SAM" id="SignalP"/>
    </source>
</evidence>
<feature type="chain" id="PRO_5031289144" evidence="1">
    <location>
        <begin position="24"/>
        <end position="174"/>
    </location>
</feature>
<dbReference type="EMBL" id="VUMV01000008">
    <property type="protein sequence ID" value="MST82734.1"/>
    <property type="molecule type" value="Genomic_DNA"/>
</dbReference>
<accession>A0A7X2TNW5</accession>
<protein>
    <submittedName>
        <fullName evidence="2">Uncharacterized protein</fullName>
    </submittedName>
</protein>
<evidence type="ECO:0000313" key="2">
    <source>
        <dbReference type="EMBL" id="MST82734.1"/>
    </source>
</evidence>
<dbReference type="AlphaFoldDB" id="A0A7X2TNW5"/>
<keyword evidence="3" id="KW-1185">Reference proteome</keyword>
<feature type="signal peptide" evidence="1">
    <location>
        <begin position="1"/>
        <end position="23"/>
    </location>
</feature>
<evidence type="ECO:0000313" key="3">
    <source>
        <dbReference type="Proteomes" id="UP000466864"/>
    </source>
</evidence>
<keyword evidence="1" id="KW-0732">Signal</keyword>
<dbReference type="RefSeq" id="WP_154458648.1">
    <property type="nucleotide sequence ID" value="NZ_VUMV01000008.1"/>
</dbReference>